<dbReference type="Proteomes" id="UP000694389">
    <property type="component" value="Unassembled WGS sequence"/>
</dbReference>
<dbReference type="AlphaFoldDB" id="A0A8P4KJU7"/>
<dbReference type="PANTHER" id="PTHR11135:SF0">
    <property type="entry name" value="ELONGATOR COMPLEX PROTEIN 3"/>
    <property type="match status" value="1"/>
</dbReference>
<dbReference type="GO" id="GO:0000049">
    <property type="term" value="F:tRNA binding"/>
    <property type="evidence" value="ECO:0007669"/>
    <property type="project" value="UniProtKB-KW"/>
</dbReference>
<dbReference type="NCBIfam" id="TIGR01211">
    <property type="entry name" value="ELP3"/>
    <property type="match status" value="1"/>
</dbReference>
<dbReference type="GO" id="GO:0002926">
    <property type="term" value="P:tRNA wobble base 5-methoxycarbonylmethyl-2-thiouridinylation"/>
    <property type="evidence" value="ECO:0007669"/>
    <property type="project" value="TreeGrafter"/>
</dbReference>
<comment type="pathway">
    <text evidence="1">tRNA modification.</text>
</comment>
<keyword evidence="8 14" id="KW-0479">Metal-binding</keyword>
<keyword evidence="18" id="KW-1185">Reference proteome</keyword>
<dbReference type="InterPro" id="IPR039661">
    <property type="entry name" value="ELP3"/>
</dbReference>
<evidence type="ECO:0000256" key="11">
    <source>
        <dbReference type="ARBA" id="ARBA00023014"/>
    </source>
</evidence>
<reference evidence="17" key="2">
    <citation type="submission" date="2025-09" db="UniProtKB">
        <authorList>
            <consortium name="Ensembl"/>
        </authorList>
    </citation>
    <scope>IDENTIFICATION</scope>
</reference>
<reference evidence="17" key="1">
    <citation type="submission" date="2025-08" db="UniProtKB">
        <authorList>
            <consortium name="Ensembl"/>
        </authorList>
    </citation>
    <scope>IDENTIFICATION</scope>
</reference>
<feature type="domain" description="Radical SAM core" evidence="16">
    <location>
        <begin position="83"/>
        <end position="372"/>
    </location>
</feature>
<keyword evidence="9" id="KW-0694">RNA-binding</keyword>
<dbReference type="PIRSF" id="PIRSF005669">
    <property type="entry name" value="Hist_AcTrfase_ELP3"/>
    <property type="match status" value="1"/>
</dbReference>
<evidence type="ECO:0000256" key="9">
    <source>
        <dbReference type="ARBA" id="ARBA00022884"/>
    </source>
</evidence>
<dbReference type="InterPro" id="IPR056591">
    <property type="entry name" value="ELP3-like_N"/>
</dbReference>
<keyword evidence="7 14" id="KW-0819">tRNA processing</keyword>
<dbReference type="InterPro" id="IPR006638">
    <property type="entry name" value="Elp3/MiaA/NifB-like_rSAM"/>
</dbReference>
<dbReference type="InterPro" id="IPR007197">
    <property type="entry name" value="rSAM"/>
</dbReference>
<keyword evidence="10 15" id="KW-0408">Iron</keyword>
<evidence type="ECO:0000313" key="18">
    <source>
        <dbReference type="Proteomes" id="UP000694389"/>
    </source>
</evidence>
<dbReference type="PROSITE" id="PS51918">
    <property type="entry name" value="RADICAL_SAM"/>
    <property type="match status" value="1"/>
</dbReference>
<dbReference type="SUPFAM" id="SSF55729">
    <property type="entry name" value="Acyl-CoA N-acyltransferases (Nat)"/>
    <property type="match status" value="1"/>
</dbReference>
<keyword evidence="5 14" id="KW-0808">Transferase</keyword>
<organism evidence="17 18">
    <name type="scientific">Dicentrarchus labrax</name>
    <name type="common">European seabass</name>
    <name type="synonym">Morone labrax</name>
    <dbReference type="NCBI Taxonomy" id="13489"/>
    <lineage>
        <taxon>Eukaryota</taxon>
        <taxon>Metazoa</taxon>
        <taxon>Chordata</taxon>
        <taxon>Craniata</taxon>
        <taxon>Vertebrata</taxon>
        <taxon>Euteleostomi</taxon>
        <taxon>Actinopterygii</taxon>
        <taxon>Neopterygii</taxon>
        <taxon>Teleostei</taxon>
        <taxon>Neoteleostei</taxon>
        <taxon>Acanthomorphata</taxon>
        <taxon>Eupercaria</taxon>
        <taxon>Moronidae</taxon>
        <taxon>Dicentrarchus</taxon>
    </lineage>
</organism>
<dbReference type="PANTHER" id="PTHR11135">
    <property type="entry name" value="HISTONE ACETYLTRANSFERASE-RELATED"/>
    <property type="match status" value="1"/>
</dbReference>
<keyword evidence="12 14" id="KW-0012">Acyltransferase</keyword>
<dbReference type="CDD" id="cd01335">
    <property type="entry name" value="Radical_SAM"/>
    <property type="match status" value="1"/>
</dbReference>
<evidence type="ECO:0000256" key="13">
    <source>
        <dbReference type="ARBA" id="ARBA00047372"/>
    </source>
</evidence>
<evidence type="ECO:0000256" key="3">
    <source>
        <dbReference type="ARBA" id="ARBA00022485"/>
    </source>
</evidence>
<comment type="similarity">
    <text evidence="2 14">Belongs to the ELP3 family.</text>
</comment>
<dbReference type="EC" id="2.3.1.-" evidence="14"/>
<dbReference type="InterPro" id="IPR016181">
    <property type="entry name" value="Acyl_CoA_acyltransferase"/>
</dbReference>
<dbReference type="GO" id="GO:0051539">
    <property type="term" value="F:4 iron, 4 sulfur cluster binding"/>
    <property type="evidence" value="ECO:0007669"/>
    <property type="project" value="UniProtKB-KW"/>
</dbReference>
<dbReference type="GO" id="GO:0106261">
    <property type="term" value="F:tRNA uridine(34) acetyltransferase activity"/>
    <property type="evidence" value="ECO:0007669"/>
    <property type="project" value="UniProtKB-EC"/>
</dbReference>
<dbReference type="InterPro" id="IPR058240">
    <property type="entry name" value="rSAM_sf"/>
</dbReference>
<dbReference type="Ensembl" id="ENSDLAT00005085115.1">
    <property type="protein sequence ID" value="ENSDLAP00005077443.1"/>
    <property type="gene ID" value="ENSDLAG00005028766.1"/>
</dbReference>
<keyword evidence="4 14" id="KW-0820">tRNA-binding</keyword>
<feature type="binding site" evidence="15">
    <location>
        <position position="100"/>
    </location>
    <ligand>
        <name>[4Fe-4S] cluster</name>
        <dbReference type="ChEBI" id="CHEBI:49883"/>
        <note>4Fe-4S-S-AdoMet</note>
    </ligand>
</feature>
<dbReference type="InterPro" id="IPR034687">
    <property type="entry name" value="ELP3-like"/>
</dbReference>
<dbReference type="GO" id="GO:0046872">
    <property type="term" value="F:metal ion binding"/>
    <property type="evidence" value="ECO:0007669"/>
    <property type="project" value="UniProtKB-KW"/>
</dbReference>
<accession>A0A8P4KJU7</accession>
<evidence type="ECO:0000259" key="16">
    <source>
        <dbReference type="PROSITE" id="PS51918"/>
    </source>
</evidence>
<evidence type="ECO:0000256" key="7">
    <source>
        <dbReference type="ARBA" id="ARBA00022694"/>
    </source>
</evidence>
<evidence type="ECO:0000256" key="15">
    <source>
        <dbReference type="PIRSR" id="PIRSR005669-1"/>
    </source>
</evidence>
<comment type="catalytic activity">
    <reaction evidence="13">
        <text>uridine(34) in tRNA + acetyl-CoA + S-adenosyl-L-methionine + H2O = 5-(carboxymethyl)uridine(34) in tRNA + 5'-deoxyadenosine + L-methionine + CoA + 2 H(+)</text>
        <dbReference type="Rhea" id="RHEA:61020"/>
        <dbReference type="Rhea" id="RHEA-COMP:10407"/>
        <dbReference type="Rhea" id="RHEA-COMP:11727"/>
        <dbReference type="ChEBI" id="CHEBI:15377"/>
        <dbReference type="ChEBI" id="CHEBI:15378"/>
        <dbReference type="ChEBI" id="CHEBI:17319"/>
        <dbReference type="ChEBI" id="CHEBI:57287"/>
        <dbReference type="ChEBI" id="CHEBI:57288"/>
        <dbReference type="ChEBI" id="CHEBI:57844"/>
        <dbReference type="ChEBI" id="CHEBI:59789"/>
        <dbReference type="ChEBI" id="CHEBI:65315"/>
        <dbReference type="ChEBI" id="CHEBI:74882"/>
        <dbReference type="EC" id="2.3.1.311"/>
    </reaction>
    <physiologicalReaction direction="left-to-right" evidence="13">
        <dbReference type="Rhea" id="RHEA:61021"/>
    </physiologicalReaction>
</comment>
<evidence type="ECO:0000256" key="8">
    <source>
        <dbReference type="ARBA" id="ARBA00022723"/>
    </source>
</evidence>
<feature type="binding site" evidence="15">
    <location>
        <position position="112"/>
    </location>
    <ligand>
        <name>[4Fe-4S] cluster</name>
        <dbReference type="ChEBI" id="CHEBI:49883"/>
        <note>4Fe-4S-S-AdoMet</note>
    </ligand>
</feature>
<keyword evidence="11 14" id="KW-0411">Iron-sulfur</keyword>
<evidence type="ECO:0000256" key="10">
    <source>
        <dbReference type="ARBA" id="ARBA00023004"/>
    </source>
</evidence>
<keyword evidence="3" id="KW-0004">4Fe-4S</keyword>
<proteinExistence type="inferred from homology"/>
<sequence length="521" mass="59185">MGKPKKKSDLSRAELMMMTIADVIKQLVEAHEDGKDINLNKVKTKTSAKYGLEAQPRLVDIIAAVPPQYRRALVPKLKAKPIRTASGIAVVAVMCKPHRCPHISFTGNILTCLLIYYSDFEYSTQSYTGYEPTSMRAIRARYDPYLQTRHRVEQLKQLGHSVDKVEFIVMGGTFMALPEEYRDYFIRNLHDALSGHTSNNVAEAVRYSERSNTKCVGITIETRPDYCLKRHLSDMLGYGCTRLEIGVQSVYEDVARDTNRGHTVRAVCESFHLSKDAGFKVVAHMMPDLPNVGMERDVEQFIEFFENPAFRPDGLKLYPTLVIRGTGLYELWKTGRYKSYNPSALVDLVARILALVPPWTRVYRVQRDIPMPLVSSGVEHGNLRDSFRVELVRRDYVANGGWETFLSYEDPEQDILIGLLRLRRCSPQSFRPELKGGTSIVRELHVYGSVVPVSSRDPSKFQHQGFGMMLMEEAERIARDEHGSSKLAVISGVGTRNYYRKMGYELEGPYMVKDLYGPGMD</sequence>
<comment type="cofactor">
    <cofactor evidence="14 15">
        <name>[4Fe-4S] cluster</name>
        <dbReference type="ChEBI" id="CHEBI:49883"/>
    </cofactor>
    <text evidence="14 15">Binds 1 [4Fe-4S] cluster. The cluster is coordinated with 3 cysteines and an exchangeable S-adenosyl-L-methionine.</text>
</comment>
<dbReference type="Pfam" id="PF23613">
    <property type="entry name" value="ELP3_N"/>
    <property type="match status" value="1"/>
</dbReference>
<dbReference type="GO" id="GO:0005634">
    <property type="term" value="C:nucleus"/>
    <property type="evidence" value="ECO:0007669"/>
    <property type="project" value="TreeGrafter"/>
</dbReference>
<dbReference type="Pfam" id="PF16199">
    <property type="entry name" value="Radical_SAM_C"/>
    <property type="match status" value="1"/>
</dbReference>
<dbReference type="SUPFAM" id="SSF102114">
    <property type="entry name" value="Radical SAM enzymes"/>
    <property type="match status" value="1"/>
</dbReference>
<evidence type="ECO:0000256" key="2">
    <source>
        <dbReference type="ARBA" id="ARBA00005494"/>
    </source>
</evidence>
<dbReference type="InterPro" id="IPR032432">
    <property type="entry name" value="Radical_SAM_C"/>
</dbReference>
<protein>
    <recommendedName>
        <fullName evidence="14">Elongator complex protein 3</fullName>
        <ecNumber evidence="14">2.3.1.-</ecNumber>
    </recommendedName>
</protein>
<dbReference type="GO" id="GO:0005737">
    <property type="term" value="C:cytoplasm"/>
    <property type="evidence" value="ECO:0007669"/>
    <property type="project" value="TreeGrafter"/>
</dbReference>
<evidence type="ECO:0000256" key="12">
    <source>
        <dbReference type="ARBA" id="ARBA00023315"/>
    </source>
</evidence>
<dbReference type="GeneTree" id="ENSGT00390000013141"/>
<keyword evidence="6 14" id="KW-0949">S-adenosyl-L-methionine</keyword>
<gene>
    <name evidence="17" type="primary">elp3</name>
</gene>
<dbReference type="Pfam" id="PF04055">
    <property type="entry name" value="Radical_SAM"/>
    <property type="match status" value="1"/>
</dbReference>
<dbReference type="Gene3D" id="3.40.630.30">
    <property type="match status" value="1"/>
</dbReference>
<evidence type="ECO:0000256" key="4">
    <source>
        <dbReference type="ARBA" id="ARBA00022555"/>
    </source>
</evidence>
<evidence type="ECO:0000256" key="14">
    <source>
        <dbReference type="PIRNR" id="PIRNR005669"/>
    </source>
</evidence>
<evidence type="ECO:0000256" key="1">
    <source>
        <dbReference type="ARBA" id="ARBA00005217"/>
    </source>
</evidence>
<dbReference type="GO" id="GO:0033588">
    <property type="term" value="C:elongator holoenzyme complex"/>
    <property type="evidence" value="ECO:0007669"/>
    <property type="project" value="TreeGrafter"/>
</dbReference>
<evidence type="ECO:0000313" key="17">
    <source>
        <dbReference type="Ensembl" id="ENSDLAP00005077443.1"/>
    </source>
</evidence>
<evidence type="ECO:0000256" key="6">
    <source>
        <dbReference type="ARBA" id="ARBA00022691"/>
    </source>
</evidence>
<evidence type="ECO:0000256" key="5">
    <source>
        <dbReference type="ARBA" id="ARBA00022679"/>
    </source>
</evidence>
<name>A0A8P4KJU7_DICLA</name>
<comment type="function">
    <text evidence="14">Catalytic tRNA acetyltransferase subunit of the elongator complex, which is required for multiple tRNA modifications, including mcm5U (5-methoxycarbonylmethyl uridine), mcm5s2U (5-methoxycarbonylmethyl-2-thiouridine), and ncm5U (5-carbamoylmethyl uridine). In the elongator complex, acts as a tRNA uridine(34) acetyltransferase by mediating formation of carboxymethyluridine in the wobble base at position 34 in tRNAs.</text>
</comment>
<dbReference type="SMART" id="SM00729">
    <property type="entry name" value="Elp3"/>
    <property type="match status" value="1"/>
</dbReference>